<organism evidence="3 4">
    <name type="scientific">Luedemannella helvata</name>
    <dbReference type="NCBI Taxonomy" id="349315"/>
    <lineage>
        <taxon>Bacteria</taxon>
        <taxon>Bacillati</taxon>
        <taxon>Actinomycetota</taxon>
        <taxon>Actinomycetes</taxon>
        <taxon>Micromonosporales</taxon>
        <taxon>Micromonosporaceae</taxon>
        <taxon>Luedemannella</taxon>
    </lineage>
</organism>
<dbReference type="InterPro" id="IPR045931">
    <property type="entry name" value="DUF6350"/>
</dbReference>
<feature type="transmembrane region" description="Helical" evidence="2">
    <location>
        <begin position="218"/>
        <end position="239"/>
    </location>
</feature>
<evidence type="ECO:0008006" key="5">
    <source>
        <dbReference type="Google" id="ProtNLM"/>
    </source>
</evidence>
<name>A0ABP4VSL8_9ACTN</name>
<dbReference type="EMBL" id="BAAALS010000001">
    <property type="protein sequence ID" value="GAA1735318.1"/>
    <property type="molecule type" value="Genomic_DNA"/>
</dbReference>
<reference evidence="4" key="1">
    <citation type="journal article" date="2019" name="Int. J. Syst. Evol. Microbiol.">
        <title>The Global Catalogue of Microorganisms (GCM) 10K type strain sequencing project: providing services to taxonomists for standard genome sequencing and annotation.</title>
        <authorList>
            <consortium name="The Broad Institute Genomics Platform"/>
            <consortium name="The Broad Institute Genome Sequencing Center for Infectious Disease"/>
            <person name="Wu L."/>
            <person name="Ma J."/>
        </authorList>
    </citation>
    <scope>NUCLEOTIDE SEQUENCE [LARGE SCALE GENOMIC DNA]</scope>
    <source>
        <strain evidence="4">JCM 13249</strain>
    </source>
</reference>
<feature type="transmembrane region" description="Helical" evidence="2">
    <location>
        <begin position="320"/>
        <end position="341"/>
    </location>
</feature>
<proteinExistence type="predicted"/>
<keyword evidence="4" id="KW-1185">Reference proteome</keyword>
<feature type="transmembrane region" description="Helical" evidence="2">
    <location>
        <begin position="277"/>
        <end position="300"/>
    </location>
</feature>
<evidence type="ECO:0000256" key="1">
    <source>
        <dbReference type="SAM" id="MobiDB-lite"/>
    </source>
</evidence>
<feature type="transmembrane region" description="Helical" evidence="2">
    <location>
        <begin position="144"/>
        <end position="166"/>
    </location>
</feature>
<comment type="caution">
    <text evidence="3">The sequence shown here is derived from an EMBL/GenBank/DDBJ whole genome shotgun (WGS) entry which is preliminary data.</text>
</comment>
<sequence length="426" mass="42063">MPAPTDDDADLATRDTVPVPAPRSERAADGARRVPVAVRRARQRAPLALSATVASGWAALTSLSVLFMVIAVGGLGASLSLPDVARFASAVWLLAHGVPLTTATDHVSLAPLAITALCAWRVVRAGVHASRSQGGHKNRRVRTSAAAAVAVAICYAGWGALLAALMTGPDLAASAPRAALTCFLFGLVGALGGALRASRAARAAVARLPLVVKDGIRVGVVAALLVVAAGAAAAGLALAVRGGEAVEMLGAYRTGVFGQAGVTVACLAYLPNLTVWATSYLLGPGFAVGVGAAVTPWAVVSGPVPALPVLAALPSAPVSGPAAVVVAGPLLAAVLAGVLATRRRLRLSGSRSVRLVSLIWSGVVAGPVAGALLGAAALVSRGGLGDGRLSTLGPVPWLVALCAGGIVGVGTVIGAAGYRGARPRGD</sequence>
<evidence type="ECO:0000313" key="4">
    <source>
        <dbReference type="Proteomes" id="UP001500655"/>
    </source>
</evidence>
<keyword evidence="2" id="KW-0812">Transmembrane</keyword>
<feature type="compositionally biased region" description="Basic and acidic residues" evidence="1">
    <location>
        <begin position="23"/>
        <end position="32"/>
    </location>
</feature>
<feature type="transmembrane region" description="Helical" evidence="2">
    <location>
        <begin position="47"/>
        <end position="72"/>
    </location>
</feature>
<dbReference type="Proteomes" id="UP001500655">
    <property type="component" value="Unassembled WGS sequence"/>
</dbReference>
<protein>
    <recommendedName>
        <fullName evidence="5">Integral membrane protein</fullName>
    </recommendedName>
</protein>
<accession>A0ABP4VSL8</accession>
<evidence type="ECO:0000313" key="3">
    <source>
        <dbReference type="EMBL" id="GAA1735318.1"/>
    </source>
</evidence>
<gene>
    <name evidence="3" type="ORF">GCM10009681_02110</name>
</gene>
<feature type="transmembrane region" description="Helical" evidence="2">
    <location>
        <begin position="397"/>
        <end position="418"/>
    </location>
</feature>
<feature type="compositionally biased region" description="Acidic residues" evidence="1">
    <location>
        <begin position="1"/>
        <end position="10"/>
    </location>
</feature>
<feature type="transmembrane region" description="Helical" evidence="2">
    <location>
        <begin position="178"/>
        <end position="197"/>
    </location>
</feature>
<feature type="transmembrane region" description="Helical" evidence="2">
    <location>
        <begin position="353"/>
        <end position="377"/>
    </location>
</feature>
<keyword evidence="2" id="KW-1133">Transmembrane helix</keyword>
<feature type="transmembrane region" description="Helical" evidence="2">
    <location>
        <begin position="251"/>
        <end position="270"/>
    </location>
</feature>
<evidence type="ECO:0000256" key="2">
    <source>
        <dbReference type="SAM" id="Phobius"/>
    </source>
</evidence>
<dbReference type="Pfam" id="PF19877">
    <property type="entry name" value="DUF6350"/>
    <property type="match status" value="1"/>
</dbReference>
<dbReference type="RefSeq" id="WP_344075697.1">
    <property type="nucleotide sequence ID" value="NZ_BAAALS010000001.1"/>
</dbReference>
<feature type="region of interest" description="Disordered" evidence="1">
    <location>
        <begin position="1"/>
        <end position="32"/>
    </location>
</feature>
<keyword evidence="2" id="KW-0472">Membrane</keyword>